<evidence type="ECO:0000256" key="3">
    <source>
        <dbReference type="ARBA" id="ARBA00022741"/>
    </source>
</evidence>
<evidence type="ECO:0000256" key="12">
    <source>
        <dbReference type="ARBA" id="ARBA00078531"/>
    </source>
</evidence>
<evidence type="ECO:0000256" key="8">
    <source>
        <dbReference type="ARBA" id="ARBA00066884"/>
    </source>
</evidence>
<keyword evidence="3" id="KW-0547">Nucleotide-binding</keyword>
<dbReference type="GO" id="GO:0061605">
    <property type="term" value="F:molybdopterin-synthase adenylyltransferase activity"/>
    <property type="evidence" value="ECO:0007669"/>
    <property type="project" value="UniProtKB-EC"/>
</dbReference>
<accession>A0A9X3IBN5</accession>
<evidence type="ECO:0000256" key="10">
    <source>
        <dbReference type="ARBA" id="ARBA00075110"/>
    </source>
</evidence>
<comment type="caution">
    <text evidence="14">The sequence shown here is derived from an EMBL/GenBank/DDBJ whole genome shotgun (WGS) entry which is preliminary data.</text>
</comment>
<dbReference type="GO" id="GO:0004792">
    <property type="term" value="F:thiosulfate-cyanide sulfurtransferase activity"/>
    <property type="evidence" value="ECO:0007669"/>
    <property type="project" value="TreeGrafter"/>
</dbReference>
<dbReference type="SUPFAM" id="SSF69572">
    <property type="entry name" value="Activating enzymes of the ubiquitin-like proteins"/>
    <property type="match status" value="1"/>
</dbReference>
<protein>
    <recommendedName>
        <fullName evidence="9">Molybdopterin-synthase adenylyltransferase</fullName>
        <ecNumber evidence="8">2.7.7.80</ecNumber>
    </recommendedName>
    <alternativeName>
        <fullName evidence="12">MoaD protein adenylase</fullName>
    </alternativeName>
    <alternativeName>
        <fullName evidence="10">Molybdopterin-converting factor subunit 1 adenylase</fullName>
    </alternativeName>
    <alternativeName>
        <fullName evidence="11">Sulfur carrier protein MoaD adenylyltransferase</fullName>
    </alternativeName>
</protein>
<comment type="catalytic activity">
    <reaction evidence="5">
        <text>[molybdopterin-synthase sulfur-carrier protein]-C-terminal Gly-Gly + ATP + H(+) = [molybdopterin-synthase sulfur-carrier protein]-C-terminal Gly-Gly-AMP + diphosphate</text>
        <dbReference type="Rhea" id="RHEA:43616"/>
        <dbReference type="Rhea" id="RHEA-COMP:12159"/>
        <dbReference type="Rhea" id="RHEA-COMP:12202"/>
        <dbReference type="ChEBI" id="CHEBI:15378"/>
        <dbReference type="ChEBI" id="CHEBI:30616"/>
        <dbReference type="ChEBI" id="CHEBI:33019"/>
        <dbReference type="ChEBI" id="CHEBI:90618"/>
        <dbReference type="ChEBI" id="CHEBI:90778"/>
        <dbReference type="EC" id="2.7.7.80"/>
    </reaction>
</comment>
<comment type="subunit">
    <text evidence="7">Homodimer. Forms a stable heterotetrameric complex of 2 MoeB and 2 MoaD during adenylation of MoaD.</text>
</comment>
<dbReference type="InterPro" id="IPR000594">
    <property type="entry name" value="ThiF_NAD_FAD-bd"/>
</dbReference>
<sequence>MDRERYHRQLILDGFGTTAQDKLLNSNVLVIGAGGLGCPALQYLTAAGIGRIGLADGDVVSLSNLHRQVLFATTDIGKLKTDVATERLAAINPEVFIQSYPFFVTRNNILELIADYDVVIDATDNFESRYLINDACVLLKKPLIFAAVSGYEGQLAIFNLADENGITTNYRDLFPVPPAKGEIPNCSENGVIGVLPGIIGTMQAAEAIKIITGIGKPLKNKILNYNLLEQSFYEIEVTPAPANSYVLPKDSSSFLKMNFGNQKADIKKSVIEIDISELEDIRQKKNTLLIDVRESHEVPQLNRGEFKQFPMSALQNLLNEEIVEDHIILICQHGIRSLSAAEYLHEKYGNEKNIYSLKGGIARWKNFFTS</sequence>
<dbReference type="RefSeq" id="WP_010603176.1">
    <property type="nucleotide sequence ID" value="NZ_JAPJUH010000007.1"/>
</dbReference>
<dbReference type="PROSITE" id="PS50206">
    <property type="entry name" value="RHODANESE_3"/>
    <property type="match status" value="1"/>
</dbReference>
<dbReference type="GO" id="GO:0005829">
    <property type="term" value="C:cytosol"/>
    <property type="evidence" value="ECO:0007669"/>
    <property type="project" value="TreeGrafter"/>
</dbReference>
<dbReference type="InterPro" id="IPR001763">
    <property type="entry name" value="Rhodanese-like_dom"/>
</dbReference>
<evidence type="ECO:0000256" key="6">
    <source>
        <dbReference type="ARBA" id="ARBA00055169"/>
    </source>
</evidence>
<dbReference type="GO" id="GO:0005524">
    <property type="term" value="F:ATP binding"/>
    <property type="evidence" value="ECO:0007669"/>
    <property type="project" value="UniProtKB-KW"/>
</dbReference>
<dbReference type="EC" id="2.7.7.80" evidence="8"/>
<proteinExistence type="inferred from homology"/>
<dbReference type="PANTHER" id="PTHR10953">
    <property type="entry name" value="UBIQUITIN-ACTIVATING ENZYME E1"/>
    <property type="match status" value="1"/>
</dbReference>
<dbReference type="Gene3D" id="3.40.50.720">
    <property type="entry name" value="NAD(P)-binding Rossmann-like Domain"/>
    <property type="match status" value="1"/>
</dbReference>
<evidence type="ECO:0000256" key="2">
    <source>
        <dbReference type="ARBA" id="ARBA00022679"/>
    </source>
</evidence>
<dbReference type="CDD" id="cd00757">
    <property type="entry name" value="ThiF_MoeB_HesA_family"/>
    <property type="match status" value="1"/>
</dbReference>
<keyword evidence="15" id="KW-1185">Reference proteome</keyword>
<evidence type="ECO:0000256" key="11">
    <source>
        <dbReference type="ARBA" id="ARBA00075328"/>
    </source>
</evidence>
<dbReference type="InterPro" id="IPR035985">
    <property type="entry name" value="Ubiquitin-activating_enz"/>
</dbReference>
<evidence type="ECO:0000259" key="13">
    <source>
        <dbReference type="PROSITE" id="PS50206"/>
    </source>
</evidence>
<name>A0A9X3IBN5_9SPHI</name>
<dbReference type="Pfam" id="PF00581">
    <property type="entry name" value="Rhodanese"/>
    <property type="match status" value="1"/>
</dbReference>
<dbReference type="Pfam" id="PF00899">
    <property type="entry name" value="ThiF"/>
    <property type="match status" value="1"/>
</dbReference>
<dbReference type="AlphaFoldDB" id="A0A9X3IBN5"/>
<keyword evidence="2" id="KW-0808">Transferase</keyword>
<evidence type="ECO:0000313" key="15">
    <source>
        <dbReference type="Proteomes" id="UP001142592"/>
    </source>
</evidence>
<dbReference type="FunFam" id="3.40.50.720:FF:000033">
    <property type="entry name" value="Adenylyltransferase and sulfurtransferase MOCS3"/>
    <property type="match status" value="1"/>
</dbReference>
<dbReference type="SMART" id="SM00450">
    <property type="entry name" value="RHOD"/>
    <property type="match status" value="1"/>
</dbReference>
<evidence type="ECO:0000313" key="14">
    <source>
        <dbReference type="EMBL" id="MCX3267254.1"/>
    </source>
</evidence>
<dbReference type="GO" id="GO:0008146">
    <property type="term" value="F:sulfotransferase activity"/>
    <property type="evidence" value="ECO:0007669"/>
    <property type="project" value="TreeGrafter"/>
</dbReference>
<evidence type="ECO:0000256" key="4">
    <source>
        <dbReference type="ARBA" id="ARBA00022840"/>
    </source>
</evidence>
<evidence type="ECO:0000256" key="5">
    <source>
        <dbReference type="ARBA" id="ARBA00052218"/>
    </source>
</evidence>
<dbReference type="PANTHER" id="PTHR10953:SF102">
    <property type="entry name" value="ADENYLYLTRANSFERASE AND SULFURTRANSFERASE MOCS3"/>
    <property type="match status" value="1"/>
</dbReference>
<organism evidence="14 15">
    <name type="scientific">Pedobacter agri</name>
    <dbReference type="NCBI Taxonomy" id="454586"/>
    <lineage>
        <taxon>Bacteria</taxon>
        <taxon>Pseudomonadati</taxon>
        <taxon>Bacteroidota</taxon>
        <taxon>Sphingobacteriia</taxon>
        <taxon>Sphingobacteriales</taxon>
        <taxon>Sphingobacteriaceae</taxon>
        <taxon>Pedobacter</taxon>
    </lineage>
</organism>
<gene>
    <name evidence="14" type="ORF">OQZ29_21005</name>
</gene>
<comment type="similarity">
    <text evidence="1">Belongs to the HesA/MoeB/ThiF family.</text>
</comment>
<dbReference type="GO" id="GO:0008641">
    <property type="term" value="F:ubiquitin-like modifier activating enzyme activity"/>
    <property type="evidence" value="ECO:0007669"/>
    <property type="project" value="InterPro"/>
</dbReference>
<dbReference type="Proteomes" id="UP001142592">
    <property type="component" value="Unassembled WGS sequence"/>
</dbReference>
<dbReference type="EMBL" id="JAPJUH010000007">
    <property type="protein sequence ID" value="MCX3267254.1"/>
    <property type="molecule type" value="Genomic_DNA"/>
</dbReference>
<comment type="function">
    <text evidence="6">Catalyzes the adenylation by ATP of the carboxyl group of the C-terminal glycine of sulfur carrier protein MoaD.</text>
</comment>
<keyword evidence="4" id="KW-0067">ATP-binding</keyword>
<reference evidence="14" key="1">
    <citation type="submission" date="2022-11" db="EMBL/GenBank/DDBJ databases">
        <authorList>
            <person name="Graham C."/>
            <person name="Newman J.D."/>
        </authorList>
    </citation>
    <scope>NUCLEOTIDE SEQUENCE</scope>
    <source>
        <strain evidence="14">DSM 19486</strain>
    </source>
</reference>
<evidence type="ECO:0000256" key="7">
    <source>
        <dbReference type="ARBA" id="ARBA00063809"/>
    </source>
</evidence>
<dbReference type="Gene3D" id="3.40.250.10">
    <property type="entry name" value="Rhodanese-like domain"/>
    <property type="match status" value="1"/>
</dbReference>
<dbReference type="InterPro" id="IPR045886">
    <property type="entry name" value="ThiF/MoeB/HesA"/>
</dbReference>
<dbReference type="InterPro" id="IPR036873">
    <property type="entry name" value="Rhodanese-like_dom_sf"/>
</dbReference>
<feature type="domain" description="Rhodanese" evidence="13">
    <location>
        <begin position="283"/>
        <end position="369"/>
    </location>
</feature>
<evidence type="ECO:0000256" key="9">
    <source>
        <dbReference type="ARBA" id="ARBA00073635"/>
    </source>
</evidence>
<evidence type="ECO:0000256" key="1">
    <source>
        <dbReference type="ARBA" id="ARBA00009919"/>
    </source>
</evidence>